<feature type="domain" description="Nucleotidyl transferase" evidence="2">
    <location>
        <begin position="3"/>
        <end position="233"/>
    </location>
</feature>
<accession>A0A1H5WDA2</accession>
<dbReference type="InterPro" id="IPR056729">
    <property type="entry name" value="GMPPB_C"/>
</dbReference>
<sequence>MEAILLVGGQGTRLRPLTLSTPKPLLPMAGVPLLEHQLTRAREAGVRRIVFATSYRASMFGEAFGDGSRLGLEIVYVTEDEPLGTAGAIRNASEALTGGSADPVVVLNGDILSSHDLSAQLAAHRKADAAVTLHLTLVEDARRYGAVPTSPDGRVLAFVEKSPNPPTNQVNAGCYIFRRSVIDEIPPGRVVSAEYEVFPGLLAGGAAIIGYVEAAYWLDVGTPAAFVRGASDLVTGAMTSPVVSGAEHGVLSLDGAFIAPSAQVGGGTTVGEGARVGPKARVESSVLFDGAVVESAARVVRSVIGRGARICTGAVLEDVVIGDGACVGPGNELLNGLRVWPGVELPPMAVRFSHDA</sequence>
<dbReference type="Pfam" id="PF25087">
    <property type="entry name" value="GMPPB_C"/>
    <property type="match status" value="1"/>
</dbReference>
<dbReference type="InterPro" id="IPR029044">
    <property type="entry name" value="Nucleotide-diphossugar_trans"/>
</dbReference>
<dbReference type="CDD" id="cd04181">
    <property type="entry name" value="NTP_transferase"/>
    <property type="match status" value="1"/>
</dbReference>
<dbReference type="RefSeq" id="WP_103936893.1">
    <property type="nucleotide sequence ID" value="NZ_FNVO01000002.1"/>
</dbReference>
<dbReference type="InterPro" id="IPR050486">
    <property type="entry name" value="Mannose-1P_guanyltransferase"/>
</dbReference>
<organism evidence="4 5">
    <name type="scientific">Thermomonospora echinospora</name>
    <dbReference type="NCBI Taxonomy" id="1992"/>
    <lineage>
        <taxon>Bacteria</taxon>
        <taxon>Bacillati</taxon>
        <taxon>Actinomycetota</taxon>
        <taxon>Actinomycetes</taxon>
        <taxon>Streptosporangiales</taxon>
        <taxon>Thermomonosporaceae</taxon>
        <taxon>Thermomonospora</taxon>
    </lineage>
</organism>
<evidence type="ECO:0000256" key="1">
    <source>
        <dbReference type="ARBA" id="ARBA00007274"/>
    </source>
</evidence>
<keyword evidence="5" id="KW-1185">Reference proteome</keyword>
<comment type="similarity">
    <text evidence="1">Belongs to the transferase hexapeptide repeat family.</text>
</comment>
<dbReference type="Pfam" id="PF00483">
    <property type="entry name" value="NTP_transferase"/>
    <property type="match status" value="1"/>
</dbReference>
<dbReference type="Proteomes" id="UP000236723">
    <property type="component" value="Unassembled WGS sequence"/>
</dbReference>
<dbReference type="AlphaFoldDB" id="A0A1H5WDA2"/>
<keyword evidence="4" id="KW-0808">Transferase</keyword>
<evidence type="ECO:0000259" key="2">
    <source>
        <dbReference type="Pfam" id="PF00483"/>
    </source>
</evidence>
<gene>
    <name evidence="4" type="ORF">SAMN04489712_102678</name>
</gene>
<evidence type="ECO:0000313" key="4">
    <source>
        <dbReference type="EMBL" id="SEF97455.1"/>
    </source>
</evidence>
<name>A0A1H5WDA2_9ACTN</name>
<dbReference type="GO" id="GO:0016740">
    <property type="term" value="F:transferase activity"/>
    <property type="evidence" value="ECO:0007669"/>
    <property type="project" value="UniProtKB-KW"/>
</dbReference>
<evidence type="ECO:0000313" key="5">
    <source>
        <dbReference type="Proteomes" id="UP000236723"/>
    </source>
</evidence>
<dbReference type="Gene3D" id="3.90.550.10">
    <property type="entry name" value="Spore Coat Polysaccharide Biosynthesis Protein SpsA, Chain A"/>
    <property type="match status" value="1"/>
</dbReference>
<dbReference type="EMBL" id="FNVO01000002">
    <property type="protein sequence ID" value="SEF97455.1"/>
    <property type="molecule type" value="Genomic_DNA"/>
</dbReference>
<dbReference type="Gene3D" id="2.160.10.10">
    <property type="entry name" value="Hexapeptide repeat proteins"/>
    <property type="match status" value="1"/>
</dbReference>
<feature type="domain" description="Mannose-1-phosphate guanyltransferase C-terminal" evidence="3">
    <location>
        <begin position="254"/>
        <end position="329"/>
    </location>
</feature>
<evidence type="ECO:0000259" key="3">
    <source>
        <dbReference type="Pfam" id="PF25087"/>
    </source>
</evidence>
<dbReference type="InterPro" id="IPR005835">
    <property type="entry name" value="NTP_transferase_dom"/>
</dbReference>
<dbReference type="OrthoDB" id="9801810at2"/>
<reference evidence="5" key="1">
    <citation type="submission" date="2016-10" db="EMBL/GenBank/DDBJ databases">
        <authorList>
            <person name="Varghese N."/>
            <person name="Submissions S."/>
        </authorList>
    </citation>
    <scope>NUCLEOTIDE SEQUENCE [LARGE SCALE GENOMIC DNA]</scope>
    <source>
        <strain evidence="5">DSM 43163</strain>
    </source>
</reference>
<dbReference type="PANTHER" id="PTHR22572">
    <property type="entry name" value="SUGAR-1-PHOSPHATE GUANYL TRANSFERASE"/>
    <property type="match status" value="1"/>
</dbReference>
<protein>
    <submittedName>
        <fullName evidence="4">Nucleotidyltransferase</fullName>
    </submittedName>
</protein>
<dbReference type="SUPFAM" id="SSF53448">
    <property type="entry name" value="Nucleotide-diphospho-sugar transferases"/>
    <property type="match status" value="1"/>
</dbReference>
<proteinExistence type="inferred from homology"/>